<evidence type="ECO:0000313" key="1">
    <source>
        <dbReference type="EMBL" id="GMR44730.1"/>
    </source>
</evidence>
<reference evidence="2" key="1">
    <citation type="submission" date="2022-10" db="EMBL/GenBank/DDBJ databases">
        <title>Genome assembly of Pristionchus species.</title>
        <authorList>
            <person name="Yoshida K."/>
            <person name="Sommer R.J."/>
        </authorList>
    </citation>
    <scope>NUCLEOTIDE SEQUENCE [LARGE SCALE GENOMIC DNA]</scope>
    <source>
        <strain evidence="2">RS5460</strain>
    </source>
</reference>
<feature type="non-terminal residue" evidence="1">
    <location>
        <position position="80"/>
    </location>
</feature>
<proteinExistence type="predicted"/>
<keyword evidence="2" id="KW-1185">Reference proteome</keyword>
<accession>A0AAN5HXJ2</accession>
<name>A0AAN5HXJ2_9BILA</name>
<dbReference type="Proteomes" id="UP001328107">
    <property type="component" value="Unassembled WGS sequence"/>
</dbReference>
<sequence>FSLASYRVSSESRCHISCRSVLRTCHHRLSSAESSYYRFATTSDGPKCHALCDVPILIQFDCVDDSDHFFYAKLQVIFYP</sequence>
<dbReference type="EMBL" id="BTRK01000004">
    <property type="protein sequence ID" value="GMR44730.1"/>
    <property type="molecule type" value="Genomic_DNA"/>
</dbReference>
<comment type="caution">
    <text evidence="1">The sequence shown here is derived from an EMBL/GenBank/DDBJ whole genome shotgun (WGS) entry which is preliminary data.</text>
</comment>
<evidence type="ECO:0000313" key="2">
    <source>
        <dbReference type="Proteomes" id="UP001328107"/>
    </source>
</evidence>
<gene>
    <name evidence="1" type="ORF">PMAYCL1PPCAC_14925</name>
</gene>
<organism evidence="1 2">
    <name type="scientific">Pristionchus mayeri</name>
    <dbReference type="NCBI Taxonomy" id="1317129"/>
    <lineage>
        <taxon>Eukaryota</taxon>
        <taxon>Metazoa</taxon>
        <taxon>Ecdysozoa</taxon>
        <taxon>Nematoda</taxon>
        <taxon>Chromadorea</taxon>
        <taxon>Rhabditida</taxon>
        <taxon>Rhabditina</taxon>
        <taxon>Diplogasteromorpha</taxon>
        <taxon>Diplogasteroidea</taxon>
        <taxon>Neodiplogasteridae</taxon>
        <taxon>Pristionchus</taxon>
    </lineage>
</organism>
<feature type="non-terminal residue" evidence="1">
    <location>
        <position position="1"/>
    </location>
</feature>
<protein>
    <submittedName>
        <fullName evidence="1">Uncharacterized protein</fullName>
    </submittedName>
</protein>
<dbReference type="AlphaFoldDB" id="A0AAN5HXJ2"/>